<gene>
    <name evidence="1" type="ORF">KSS94_04520</name>
</gene>
<accession>A0ABX8N7T4</accession>
<sequence>MLKIVPDPPLSPELSTLLEDLLIQVSERLFSAIAVTHQNALLQATSSGRGLSLATMHELEAASTLVETALGKIQVRH</sequence>
<reference evidence="1" key="1">
    <citation type="journal article" date="2021" name="Microorganisms">
        <title>The Ever-Expanding Pseudomonas Genus: Description of 43 New Species and Partition of the Pseudomonas putida Group.</title>
        <authorList>
            <person name="Girard L."/>
            <person name="Lood C."/>
            <person name="Hofte M."/>
            <person name="Vandamme P."/>
            <person name="Rokni-Zadeh H."/>
            <person name="van Noort V."/>
            <person name="Lavigne R."/>
            <person name="De Mot R."/>
        </authorList>
    </citation>
    <scope>NUCLEOTIDE SEQUENCE</scope>
    <source>
        <strain evidence="1">COW40</strain>
    </source>
</reference>
<evidence type="ECO:0000313" key="1">
    <source>
        <dbReference type="EMBL" id="QXH52399.1"/>
    </source>
</evidence>
<name>A0ABX8N7T4_9PSED</name>
<dbReference type="Proteomes" id="UP001046350">
    <property type="component" value="Chromosome"/>
</dbReference>
<keyword evidence="2" id="KW-1185">Reference proteome</keyword>
<organism evidence="1 2">
    <name type="scientific">Pseudomonas fakonensis</name>
    <dbReference type="NCBI Taxonomy" id="2842355"/>
    <lineage>
        <taxon>Bacteria</taxon>
        <taxon>Pseudomonadati</taxon>
        <taxon>Pseudomonadota</taxon>
        <taxon>Gammaproteobacteria</taxon>
        <taxon>Pseudomonadales</taxon>
        <taxon>Pseudomonadaceae</taxon>
        <taxon>Pseudomonas</taxon>
    </lineage>
</organism>
<dbReference type="EMBL" id="CP077076">
    <property type="protein sequence ID" value="QXH52399.1"/>
    <property type="molecule type" value="Genomic_DNA"/>
</dbReference>
<evidence type="ECO:0008006" key="3">
    <source>
        <dbReference type="Google" id="ProtNLM"/>
    </source>
</evidence>
<proteinExistence type="predicted"/>
<protein>
    <recommendedName>
        <fullName evidence="3">DUF3077 domain-containing protein</fullName>
    </recommendedName>
</protein>
<evidence type="ECO:0000313" key="2">
    <source>
        <dbReference type="Proteomes" id="UP001046350"/>
    </source>
</evidence>
<dbReference type="RefSeq" id="WP_217841849.1">
    <property type="nucleotide sequence ID" value="NZ_CP077076.1"/>
</dbReference>